<dbReference type="GO" id="GO:0005730">
    <property type="term" value="C:nucleolus"/>
    <property type="evidence" value="ECO:0007669"/>
    <property type="project" value="TreeGrafter"/>
</dbReference>
<name>A0A060DGX6_9EUKA</name>
<evidence type="ECO:0000256" key="1">
    <source>
        <dbReference type="ARBA" id="ARBA00004123"/>
    </source>
</evidence>
<feature type="domain" description="TcmA/NAT10 helicase" evidence="7">
    <location>
        <begin position="248"/>
        <end position="440"/>
    </location>
</feature>
<dbReference type="InterPro" id="IPR032672">
    <property type="entry name" value="TmcA/NAT10/Kre33"/>
</dbReference>
<dbReference type="GO" id="GO:1904812">
    <property type="term" value="P:rRNA acetylation involved in maturation of SSU-rRNA"/>
    <property type="evidence" value="ECO:0007669"/>
    <property type="project" value="TreeGrafter"/>
</dbReference>
<evidence type="ECO:0000256" key="4">
    <source>
        <dbReference type="ARBA" id="ARBA00022840"/>
    </source>
</evidence>
<dbReference type="EMBL" id="CP006628">
    <property type="protein sequence ID" value="AIB09759.1"/>
    <property type="molecule type" value="Genomic_DNA"/>
</dbReference>
<dbReference type="Gene3D" id="3.40.630.30">
    <property type="match status" value="1"/>
</dbReference>
<dbReference type="InterPro" id="IPR016181">
    <property type="entry name" value="Acyl_CoA_acyltransferase"/>
</dbReference>
<dbReference type="GO" id="GO:0000049">
    <property type="term" value="F:tRNA binding"/>
    <property type="evidence" value="ECO:0007669"/>
    <property type="project" value="TreeGrafter"/>
</dbReference>
<dbReference type="GO" id="GO:1990883">
    <property type="term" value="F:18S rRNA cytidine N-acetyltransferase activity"/>
    <property type="evidence" value="ECO:0007669"/>
    <property type="project" value="TreeGrafter"/>
</dbReference>
<dbReference type="InterPro" id="IPR007807">
    <property type="entry name" value="TcmA/NAT10_helicase"/>
</dbReference>
<dbReference type="AlphaFoldDB" id="A0A060DGX6"/>
<keyword evidence="5" id="KW-0012">Acyltransferase</keyword>
<keyword evidence="6" id="KW-0812">Transmembrane</keyword>
<feature type="transmembrane region" description="Helical" evidence="6">
    <location>
        <begin position="158"/>
        <end position="176"/>
    </location>
</feature>
<feature type="transmembrane region" description="Helical" evidence="6">
    <location>
        <begin position="765"/>
        <end position="788"/>
    </location>
</feature>
<comment type="subcellular location">
    <subcellularLocation>
        <location evidence="1">Nucleus</location>
    </subcellularLocation>
</comment>
<feature type="transmembrane region" description="Helical" evidence="6">
    <location>
        <begin position="285"/>
        <end position="301"/>
    </location>
</feature>
<dbReference type="GO" id="GO:0030686">
    <property type="term" value="C:90S preribosome"/>
    <property type="evidence" value="ECO:0007669"/>
    <property type="project" value="TreeGrafter"/>
</dbReference>
<keyword evidence="6" id="KW-0472">Membrane</keyword>
<sequence>MKKILISKTVLVKQIYYNIKNNSRIIMLLLIMDYMNIIINISYIIMLLLNNKILKILFIIFSINFFKKKKSKSLYNIDNWNIMTLMDIKYVYMHEMKLNSGNNYDISIFPISMLLKPFVIHDLFYCTNGGGVILGIIFRKFFNNKIFNTSLINYKNQLFFQIFFSLIKFCECLIIFKNFYFYQTINVFWYQHSGITSIHNSVLYTKIFFKKFKIIGKIFEKCKSFDQVKTIIILINTSLKNSNSFLFINSIKGRGKSAILGFFVSIGIYLGLKHILVFGKINNNFYILAHFLFYMLKIIGYKENFDFIITFQKLLYNSNFNFIFSSSVFKKIEFHKQIRQLSTKNPDLLIIDDDGLEHVLKKIKNIIKFKIFLSFSFNSFNFHEYLFSYKIQIFLNKKKPHNLLSNQIYQNISNFRRILLKVPILFNKNDKIEKWLMKYVFCNYQIYFNEFVKILKRSYIFSFFFVKKVFILNFFSKINIFLTNLSTIFYNNQIKYHNLIIFEALKKNTFIYLLSFSKEIFSKNSHPLIIGLIIFYKLQRLPKMFNKTKIFFKHNNNLDKIFDFEMNFMIIMKIMEIKNIAIHPNFQNSGYGSKLLNFYANLNYYFADSSCHGYFKNTSWGTVISITFFLKLKYYCFWFKNGFRPVNLLIFSRKLSKNIKITMLKISKYNKKIVKKILNDYLIDFNDRLIFLIMMRRCLISPMNFIILKLSILQEVASIYSFKNIKTNNFSILLFNSLDLVKISSFFRGVVHLCTVQELFIKITLFFFININLYVMSHIELLIIYLFGIRKKTVIYIKEYLKINYFDCCSLIKKSYLKIIFILIEKFLFDNNL</sequence>
<feature type="transmembrane region" description="Helical" evidence="6">
    <location>
        <begin position="21"/>
        <end position="39"/>
    </location>
</feature>
<keyword evidence="4" id="KW-0067">ATP-binding</keyword>
<dbReference type="GO" id="GO:0005524">
    <property type="term" value="F:ATP binding"/>
    <property type="evidence" value="ECO:0007669"/>
    <property type="project" value="UniProtKB-KW"/>
</dbReference>
<reference evidence="8 9" key="1">
    <citation type="journal article" date="2014" name="BMC Genomics">
        <title>Nucleomorph and plastid genome sequences of the chlorarachniophyte Lotharella oceanica: convergent reductive evolution and frequent recombination in nucleomorph-bearing algae.</title>
        <authorList>
            <person name="Tanifuji G."/>
            <person name="Onodera N.T."/>
            <person name="Brown M.W."/>
            <person name="Curtis B.A."/>
            <person name="Roger A.J."/>
            <person name="Ka-Shu Wong G."/>
            <person name="Melkonian M."/>
            <person name="Archibald J.M."/>
        </authorList>
    </citation>
    <scope>NUCLEOTIDE SEQUENCE [LARGE SCALE GENOMIC DNA]</scope>
    <source>
        <strain evidence="8 9">CCMP622</strain>
    </source>
</reference>
<proteinExistence type="predicted"/>
<evidence type="ECO:0000256" key="2">
    <source>
        <dbReference type="ARBA" id="ARBA00022679"/>
    </source>
</evidence>
<feature type="transmembrane region" description="Helical" evidence="6">
    <location>
        <begin position="118"/>
        <end position="138"/>
    </location>
</feature>
<keyword evidence="2" id="KW-0808">Transferase</keyword>
<dbReference type="PANTHER" id="PTHR10925">
    <property type="entry name" value="N-ACETYLTRANSFERASE 10"/>
    <property type="match status" value="1"/>
</dbReference>
<protein>
    <submittedName>
        <fullName evidence="8">Conserved ATPase</fullName>
    </submittedName>
</protein>
<keyword evidence="8" id="KW-0542">Nucleomorph</keyword>
<evidence type="ECO:0000256" key="3">
    <source>
        <dbReference type="ARBA" id="ARBA00022741"/>
    </source>
</evidence>
<dbReference type="PANTHER" id="PTHR10925:SF5">
    <property type="entry name" value="RNA CYTIDINE ACETYLTRANSFERASE"/>
    <property type="match status" value="1"/>
</dbReference>
<accession>A0A060DGX6</accession>
<dbReference type="SUPFAM" id="SSF55729">
    <property type="entry name" value="Acyl-CoA N-acyltransferases (Nat)"/>
    <property type="match status" value="1"/>
</dbReference>
<evidence type="ECO:0000313" key="9">
    <source>
        <dbReference type="Proteomes" id="UP000243670"/>
    </source>
</evidence>
<dbReference type="Pfam" id="PF05127">
    <property type="entry name" value="NAT10_TcmA_helicase"/>
    <property type="match status" value="1"/>
</dbReference>
<dbReference type="Proteomes" id="UP000243670">
    <property type="component" value="Nucleomorph 2"/>
</dbReference>
<evidence type="ECO:0000256" key="6">
    <source>
        <dbReference type="SAM" id="Phobius"/>
    </source>
</evidence>
<dbReference type="CDD" id="cd04301">
    <property type="entry name" value="NAT_SF"/>
    <property type="match status" value="1"/>
</dbReference>
<evidence type="ECO:0000259" key="7">
    <source>
        <dbReference type="Pfam" id="PF05127"/>
    </source>
</evidence>
<keyword evidence="6" id="KW-1133">Transmembrane helix</keyword>
<geneLocation type="nucleomorph" evidence="8"/>
<organism evidence="8 9">
    <name type="scientific">Lotharella oceanica</name>
    <dbReference type="NCBI Taxonomy" id="641309"/>
    <lineage>
        <taxon>Eukaryota</taxon>
        <taxon>Sar</taxon>
        <taxon>Rhizaria</taxon>
        <taxon>Cercozoa</taxon>
        <taxon>Chlorarachniophyceae</taxon>
        <taxon>Lotharella</taxon>
    </lineage>
</organism>
<feature type="transmembrane region" description="Helical" evidence="6">
    <location>
        <begin position="258"/>
        <end position="279"/>
    </location>
</feature>
<evidence type="ECO:0000256" key="5">
    <source>
        <dbReference type="ARBA" id="ARBA00023315"/>
    </source>
</evidence>
<evidence type="ECO:0000313" key="8">
    <source>
        <dbReference type="EMBL" id="AIB09759.1"/>
    </source>
</evidence>
<keyword evidence="3" id="KW-0547">Nucleotide-binding</keyword>
<gene>
    <name evidence="8" type="ORF">M951_chr256</name>
</gene>